<dbReference type="EMBL" id="JXTB01000133">
    <property type="protein sequence ID" value="PON60179.1"/>
    <property type="molecule type" value="Genomic_DNA"/>
</dbReference>
<feature type="region of interest" description="Disordered" evidence="1">
    <location>
        <begin position="41"/>
        <end position="60"/>
    </location>
</feature>
<organism evidence="2 3">
    <name type="scientific">Parasponia andersonii</name>
    <name type="common">Sponia andersonii</name>
    <dbReference type="NCBI Taxonomy" id="3476"/>
    <lineage>
        <taxon>Eukaryota</taxon>
        <taxon>Viridiplantae</taxon>
        <taxon>Streptophyta</taxon>
        <taxon>Embryophyta</taxon>
        <taxon>Tracheophyta</taxon>
        <taxon>Spermatophyta</taxon>
        <taxon>Magnoliopsida</taxon>
        <taxon>eudicotyledons</taxon>
        <taxon>Gunneridae</taxon>
        <taxon>Pentapetalae</taxon>
        <taxon>rosids</taxon>
        <taxon>fabids</taxon>
        <taxon>Rosales</taxon>
        <taxon>Cannabaceae</taxon>
        <taxon>Parasponia</taxon>
    </lineage>
</organism>
<sequence length="60" mass="6957">MGISKIEVKKFNEKGDFNMWKKKIKVMLVQKKCANALRDTSGFSKTMKPSEKEELLETAY</sequence>
<comment type="caution">
    <text evidence="2">The sequence shown here is derived from an EMBL/GenBank/DDBJ whole genome shotgun (WGS) entry which is preliminary data.</text>
</comment>
<evidence type="ECO:0000313" key="3">
    <source>
        <dbReference type="Proteomes" id="UP000237105"/>
    </source>
</evidence>
<keyword evidence="3" id="KW-1185">Reference proteome</keyword>
<gene>
    <name evidence="2" type="ORF">PanWU01x14_155040</name>
</gene>
<reference evidence="3" key="1">
    <citation type="submission" date="2016-06" db="EMBL/GenBank/DDBJ databases">
        <title>Parallel loss of symbiosis genes in relatives of nitrogen-fixing non-legume Parasponia.</title>
        <authorList>
            <person name="Van Velzen R."/>
            <person name="Holmer R."/>
            <person name="Bu F."/>
            <person name="Rutten L."/>
            <person name="Van Zeijl A."/>
            <person name="Liu W."/>
            <person name="Santuari L."/>
            <person name="Cao Q."/>
            <person name="Sharma T."/>
            <person name="Shen D."/>
            <person name="Roswanjaya Y."/>
            <person name="Wardhani T."/>
            <person name="Kalhor M.S."/>
            <person name="Jansen J."/>
            <person name="Van den Hoogen J."/>
            <person name="Gungor B."/>
            <person name="Hartog M."/>
            <person name="Hontelez J."/>
            <person name="Verver J."/>
            <person name="Yang W.-C."/>
            <person name="Schijlen E."/>
            <person name="Repin R."/>
            <person name="Schilthuizen M."/>
            <person name="Schranz E."/>
            <person name="Heidstra R."/>
            <person name="Miyata K."/>
            <person name="Fedorova E."/>
            <person name="Kohlen W."/>
            <person name="Bisseling T."/>
            <person name="Smit S."/>
            <person name="Geurts R."/>
        </authorList>
    </citation>
    <scope>NUCLEOTIDE SEQUENCE [LARGE SCALE GENOMIC DNA]</scope>
    <source>
        <strain evidence="3">cv. WU1-14</strain>
    </source>
</reference>
<name>A0A2P5CGL4_PARAD</name>
<evidence type="ECO:0000256" key="1">
    <source>
        <dbReference type="SAM" id="MobiDB-lite"/>
    </source>
</evidence>
<evidence type="ECO:0000313" key="2">
    <source>
        <dbReference type="EMBL" id="PON60179.1"/>
    </source>
</evidence>
<dbReference type="Proteomes" id="UP000237105">
    <property type="component" value="Unassembled WGS sequence"/>
</dbReference>
<feature type="compositionally biased region" description="Basic and acidic residues" evidence="1">
    <location>
        <begin position="48"/>
        <end position="60"/>
    </location>
</feature>
<proteinExistence type="predicted"/>
<dbReference type="AlphaFoldDB" id="A0A2P5CGL4"/>
<protein>
    <submittedName>
        <fullName evidence="2">Uncharacterized protein</fullName>
    </submittedName>
</protein>
<feature type="non-terminal residue" evidence="2">
    <location>
        <position position="60"/>
    </location>
</feature>
<accession>A0A2P5CGL4</accession>